<dbReference type="InterPro" id="IPR013216">
    <property type="entry name" value="Methyltransf_11"/>
</dbReference>
<dbReference type="AlphaFoldDB" id="A0A1F7GBY3"/>
<reference evidence="2 3" key="1">
    <citation type="journal article" date="2016" name="Nat. Commun.">
        <title>Thousands of microbial genomes shed light on interconnected biogeochemical processes in an aquifer system.</title>
        <authorList>
            <person name="Anantharaman K."/>
            <person name="Brown C.T."/>
            <person name="Hug L.A."/>
            <person name="Sharon I."/>
            <person name="Castelle C.J."/>
            <person name="Probst A.J."/>
            <person name="Thomas B.C."/>
            <person name="Singh A."/>
            <person name="Wilkins M.J."/>
            <person name="Karaoz U."/>
            <person name="Brodie E.L."/>
            <person name="Williams K.H."/>
            <person name="Hubbard S.S."/>
            <person name="Banfield J.F."/>
        </authorList>
    </citation>
    <scope>NUCLEOTIDE SEQUENCE [LARGE SCALE GENOMIC DNA]</scope>
</reference>
<dbReference type="InterPro" id="IPR029063">
    <property type="entry name" value="SAM-dependent_MTases_sf"/>
</dbReference>
<dbReference type="Pfam" id="PF08241">
    <property type="entry name" value="Methyltransf_11"/>
    <property type="match status" value="1"/>
</dbReference>
<proteinExistence type="predicted"/>
<accession>A0A1F7GBY3</accession>
<organism evidence="2 3">
    <name type="scientific">Candidatus Roizmanbacteria bacterium RIFCSPHIGHO2_01_FULL_39_12b</name>
    <dbReference type="NCBI Taxonomy" id="1802030"/>
    <lineage>
        <taxon>Bacteria</taxon>
        <taxon>Candidatus Roizmaniibacteriota</taxon>
    </lineage>
</organism>
<dbReference type="EMBL" id="MFZF01000018">
    <property type="protein sequence ID" value="OGK16275.1"/>
    <property type="molecule type" value="Genomic_DNA"/>
</dbReference>
<dbReference type="SUPFAM" id="SSF53335">
    <property type="entry name" value="S-adenosyl-L-methionine-dependent methyltransferases"/>
    <property type="match status" value="1"/>
</dbReference>
<dbReference type="GO" id="GO:0008757">
    <property type="term" value="F:S-adenosylmethionine-dependent methyltransferase activity"/>
    <property type="evidence" value="ECO:0007669"/>
    <property type="project" value="InterPro"/>
</dbReference>
<comment type="caution">
    <text evidence="2">The sequence shown here is derived from an EMBL/GenBank/DDBJ whole genome shotgun (WGS) entry which is preliminary data.</text>
</comment>
<dbReference type="Proteomes" id="UP000178372">
    <property type="component" value="Unassembled WGS sequence"/>
</dbReference>
<protein>
    <recommendedName>
        <fullName evidence="1">Methyltransferase type 11 domain-containing protein</fullName>
    </recommendedName>
</protein>
<gene>
    <name evidence="2" type="ORF">A2690_02720</name>
</gene>
<evidence type="ECO:0000259" key="1">
    <source>
        <dbReference type="Pfam" id="PF08241"/>
    </source>
</evidence>
<evidence type="ECO:0000313" key="3">
    <source>
        <dbReference type="Proteomes" id="UP000178372"/>
    </source>
</evidence>
<name>A0A1F7GBY3_9BACT</name>
<evidence type="ECO:0000313" key="2">
    <source>
        <dbReference type="EMBL" id="OGK16275.1"/>
    </source>
</evidence>
<sequence length="230" mass="26310">MEGKRNVMMAEADHFPIGDRSTDAVLAVFGIDNLSNTRKFFNETYRVLKPGGVIVVADPGMSWWETDVMLYDILVHATDPYVIQWRESLIRGNRFNVLIPKFLTLYDINSYFDEVAQSKVGFSRRSAELYIELLAKHVASSSEQRLSHKEARSLGEMWNTYVNSNYFQTADHFAYLSGLITERSGKLCAWVEDGQWKVSAIYRNSRGVTWTNHAGFDFAKDENFPEAKPA</sequence>
<feature type="domain" description="Methyltransferase type 11" evidence="1">
    <location>
        <begin position="7"/>
        <end position="56"/>
    </location>
</feature>
<dbReference type="Gene3D" id="3.40.50.150">
    <property type="entry name" value="Vaccinia Virus protein VP39"/>
    <property type="match status" value="1"/>
</dbReference>